<accession>A0A956NID8</accession>
<name>A0A956NID8_UNCEI</name>
<sequence length="71" mass="7695">VATPQPVSVRILDVSGRLVRQVRDNEVLKVGRHSLDWDGTDRNGNEAPSGVYLVQVAAGGSVDSRRVTLVR</sequence>
<evidence type="ECO:0000313" key="2">
    <source>
        <dbReference type="EMBL" id="MCA9759326.1"/>
    </source>
</evidence>
<dbReference type="NCBIfam" id="TIGR04183">
    <property type="entry name" value="Por_Secre_tail"/>
    <property type="match status" value="1"/>
</dbReference>
<proteinExistence type="predicted"/>
<dbReference type="Gene3D" id="2.60.40.4070">
    <property type="match status" value="1"/>
</dbReference>
<dbReference type="InterPro" id="IPR025965">
    <property type="entry name" value="FlgD/Vpr_Ig-like"/>
</dbReference>
<dbReference type="InterPro" id="IPR026444">
    <property type="entry name" value="Secre_tail"/>
</dbReference>
<evidence type="ECO:0000259" key="1">
    <source>
        <dbReference type="Pfam" id="PF13860"/>
    </source>
</evidence>
<gene>
    <name evidence="2" type="ORF">KDA27_26270</name>
</gene>
<comment type="caution">
    <text evidence="2">The sequence shown here is derived from an EMBL/GenBank/DDBJ whole genome shotgun (WGS) entry which is preliminary data.</text>
</comment>
<organism evidence="2 3">
    <name type="scientific">Eiseniibacteriota bacterium</name>
    <dbReference type="NCBI Taxonomy" id="2212470"/>
    <lineage>
        <taxon>Bacteria</taxon>
        <taxon>Candidatus Eiseniibacteriota</taxon>
    </lineage>
</organism>
<evidence type="ECO:0000313" key="3">
    <source>
        <dbReference type="Proteomes" id="UP000739538"/>
    </source>
</evidence>
<protein>
    <submittedName>
        <fullName evidence="2">T9SS type A sorting domain-containing protein</fullName>
    </submittedName>
</protein>
<reference evidence="2" key="2">
    <citation type="journal article" date="2021" name="Microbiome">
        <title>Successional dynamics and alternative stable states in a saline activated sludge microbial community over 9 years.</title>
        <authorList>
            <person name="Wang Y."/>
            <person name="Ye J."/>
            <person name="Ju F."/>
            <person name="Liu L."/>
            <person name="Boyd J.A."/>
            <person name="Deng Y."/>
            <person name="Parks D.H."/>
            <person name="Jiang X."/>
            <person name="Yin X."/>
            <person name="Woodcroft B.J."/>
            <person name="Tyson G.W."/>
            <person name="Hugenholtz P."/>
            <person name="Polz M.F."/>
            <person name="Zhang T."/>
        </authorList>
    </citation>
    <scope>NUCLEOTIDE SEQUENCE</scope>
    <source>
        <strain evidence="2">HKST-UBA02</strain>
    </source>
</reference>
<feature type="non-terminal residue" evidence="2">
    <location>
        <position position="1"/>
    </location>
</feature>
<dbReference type="EMBL" id="JAGQHS010000312">
    <property type="protein sequence ID" value="MCA9759326.1"/>
    <property type="molecule type" value="Genomic_DNA"/>
</dbReference>
<reference evidence="2" key="1">
    <citation type="submission" date="2020-04" db="EMBL/GenBank/DDBJ databases">
        <authorList>
            <person name="Zhang T."/>
        </authorList>
    </citation>
    <scope>NUCLEOTIDE SEQUENCE</scope>
    <source>
        <strain evidence="2">HKST-UBA02</strain>
    </source>
</reference>
<dbReference type="Proteomes" id="UP000739538">
    <property type="component" value="Unassembled WGS sequence"/>
</dbReference>
<dbReference type="Pfam" id="PF13860">
    <property type="entry name" value="FlgD_ig"/>
    <property type="match status" value="1"/>
</dbReference>
<dbReference type="AlphaFoldDB" id="A0A956NID8"/>
<feature type="domain" description="FlgD/Vpr Ig-like" evidence="1">
    <location>
        <begin position="7"/>
        <end position="59"/>
    </location>
</feature>